<protein>
    <submittedName>
        <fullName evidence="11">MBOAT family protein</fullName>
    </submittedName>
</protein>
<evidence type="ECO:0000256" key="1">
    <source>
        <dbReference type="ARBA" id="ARBA00004651"/>
    </source>
</evidence>
<dbReference type="InterPro" id="IPR004299">
    <property type="entry name" value="MBOAT_fam"/>
</dbReference>
<evidence type="ECO:0000256" key="3">
    <source>
        <dbReference type="ARBA" id="ARBA00022475"/>
    </source>
</evidence>
<feature type="transmembrane region" description="Helical" evidence="10">
    <location>
        <begin position="452"/>
        <end position="475"/>
    </location>
</feature>
<accession>A0ABZ2K9H0</accession>
<keyword evidence="7 9" id="KW-0472">Membrane</keyword>
<sequence>MLFNSALYGFFLVGTFLVFWALRARRLWRSVFLVLASYAFYFFGTYDTALEQETPLGPIAWSVLCLGIIFVGSTLDYAIGRALGRTENPRARKALLLLSIFYYIGVLALFKYFNFAVDSFVALFGAMGIHLQPLHLRLVLPFGISFFTFETMSYTIDVYRREIEPAKRYLDYLLFVCFFPHLVAGPIVRPHQMLPQLERTPVVDAAQQARGLYRIAIGLAKKIAIGDMLAVNLVGRVFDNPERYSSIEVLVAIYAYAVQIYADFSGYSDVAIGSAALFGYELPENFNAPYAAKSLQDFWHRWHISLSTWLRDYLYIPLGGSKGGSVRTYRNLMITMLLGGLWHGASWNFVIWGGLHGVALAATRMWQRAREGRPSVFFPRPLAVFLTFQYVCFAWIFFRAPTFAHAKLMIARIAQGAFGTENLAPKVLVVLLAAMVLHYVPRRISETLRDRFVLTPAWLQGIMLAVAAYGLHIAAGSKAEPFVYGQF</sequence>
<keyword evidence="12" id="KW-1185">Reference proteome</keyword>
<dbReference type="InterPro" id="IPR051085">
    <property type="entry name" value="MB_O-acyltransferase"/>
</dbReference>
<feature type="transmembrane region" description="Helical" evidence="10">
    <location>
        <begin position="341"/>
        <end position="362"/>
    </location>
</feature>
<dbReference type="PANTHER" id="PTHR13285">
    <property type="entry name" value="ACYLTRANSFERASE"/>
    <property type="match status" value="1"/>
</dbReference>
<dbReference type="InterPro" id="IPR024194">
    <property type="entry name" value="Ac/AlaTfrase_AlgI/DltB"/>
</dbReference>
<evidence type="ECO:0000256" key="7">
    <source>
        <dbReference type="ARBA" id="ARBA00023136"/>
    </source>
</evidence>
<keyword evidence="6 10" id="KW-1133">Transmembrane helix</keyword>
<dbReference type="InterPro" id="IPR028362">
    <property type="entry name" value="AlgI"/>
</dbReference>
<dbReference type="PIRSF" id="PIRSF500217">
    <property type="entry name" value="AlgI"/>
    <property type="match status" value="1"/>
</dbReference>
<evidence type="ECO:0000256" key="6">
    <source>
        <dbReference type="ARBA" id="ARBA00022989"/>
    </source>
</evidence>
<dbReference type="EMBL" id="CP089982">
    <property type="protein sequence ID" value="WXA93021.1"/>
    <property type="molecule type" value="Genomic_DNA"/>
</dbReference>
<feature type="transmembrane region" description="Helical" evidence="10">
    <location>
        <begin position="58"/>
        <end position="79"/>
    </location>
</feature>
<evidence type="ECO:0000256" key="2">
    <source>
        <dbReference type="ARBA" id="ARBA00010323"/>
    </source>
</evidence>
<comment type="subcellular location">
    <subcellularLocation>
        <location evidence="1">Cell membrane</location>
        <topology evidence="1">Multi-pass membrane protein</topology>
    </subcellularLocation>
</comment>
<keyword evidence="8 9" id="KW-0012">Acyltransferase</keyword>
<keyword evidence="4 9" id="KW-0808">Transferase</keyword>
<keyword evidence="5 10" id="KW-0812">Transmembrane</keyword>
<dbReference type="Proteomes" id="UP001379533">
    <property type="component" value="Chromosome"/>
</dbReference>
<dbReference type="Pfam" id="PF03062">
    <property type="entry name" value="MBOAT"/>
    <property type="match status" value="1"/>
</dbReference>
<feature type="transmembrane region" description="Helical" evidence="10">
    <location>
        <begin position="423"/>
        <end position="440"/>
    </location>
</feature>
<feature type="transmembrane region" description="Helical" evidence="10">
    <location>
        <begin position="27"/>
        <end position="46"/>
    </location>
</feature>
<comment type="similarity">
    <text evidence="2 9">Belongs to the membrane-bound acyltransferase family.</text>
</comment>
<organism evidence="11 12">
    <name type="scientific">Pendulispora brunnea</name>
    <dbReference type="NCBI Taxonomy" id="2905690"/>
    <lineage>
        <taxon>Bacteria</taxon>
        <taxon>Pseudomonadati</taxon>
        <taxon>Myxococcota</taxon>
        <taxon>Myxococcia</taxon>
        <taxon>Myxococcales</taxon>
        <taxon>Sorangiineae</taxon>
        <taxon>Pendulisporaceae</taxon>
        <taxon>Pendulispora</taxon>
    </lineage>
</organism>
<reference evidence="11 12" key="1">
    <citation type="submission" date="2021-12" db="EMBL/GenBank/DDBJ databases">
        <title>Discovery of the Pendulisporaceae a myxobacterial family with distinct sporulation behavior and unique specialized metabolism.</title>
        <authorList>
            <person name="Garcia R."/>
            <person name="Popoff A."/>
            <person name="Bader C.D."/>
            <person name="Loehr J."/>
            <person name="Walesch S."/>
            <person name="Walt C."/>
            <person name="Boldt J."/>
            <person name="Bunk B."/>
            <person name="Haeckl F.J.F.P.J."/>
            <person name="Gunesch A.P."/>
            <person name="Birkelbach J."/>
            <person name="Nuebel U."/>
            <person name="Pietschmann T."/>
            <person name="Bach T."/>
            <person name="Mueller R."/>
        </authorList>
    </citation>
    <scope>NUCLEOTIDE SEQUENCE [LARGE SCALE GENOMIC DNA]</scope>
    <source>
        <strain evidence="11 12">MSr12523</strain>
    </source>
</reference>
<feature type="transmembrane region" description="Helical" evidence="10">
    <location>
        <begin position="6"/>
        <end position="22"/>
    </location>
</feature>
<feature type="transmembrane region" description="Helical" evidence="10">
    <location>
        <begin position="169"/>
        <end position="188"/>
    </location>
</feature>
<evidence type="ECO:0000256" key="5">
    <source>
        <dbReference type="ARBA" id="ARBA00022692"/>
    </source>
</evidence>
<feature type="transmembrane region" description="Helical" evidence="10">
    <location>
        <begin position="138"/>
        <end position="157"/>
    </location>
</feature>
<evidence type="ECO:0000256" key="4">
    <source>
        <dbReference type="ARBA" id="ARBA00022679"/>
    </source>
</evidence>
<evidence type="ECO:0000313" key="12">
    <source>
        <dbReference type="Proteomes" id="UP001379533"/>
    </source>
</evidence>
<feature type="transmembrane region" description="Helical" evidence="10">
    <location>
        <begin position="382"/>
        <end position="403"/>
    </location>
</feature>
<name>A0ABZ2K9H0_9BACT</name>
<evidence type="ECO:0000256" key="8">
    <source>
        <dbReference type="ARBA" id="ARBA00023315"/>
    </source>
</evidence>
<gene>
    <name evidence="11" type="ORF">LZC95_42040</name>
</gene>
<proteinExistence type="inferred from homology"/>
<dbReference type="RefSeq" id="WP_394843619.1">
    <property type="nucleotide sequence ID" value="NZ_CP089982.1"/>
</dbReference>
<dbReference type="PIRSF" id="PIRSF016636">
    <property type="entry name" value="AlgI_DltB"/>
    <property type="match status" value="1"/>
</dbReference>
<feature type="transmembrane region" description="Helical" evidence="10">
    <location>
        <begin position="100"/>
        <end position="126"/>
    </location>
</feature>
<evidence type="ECO:0000256" key="10">
    <source>
        <dbReference type="SAM" id="Phobius"/>
    </source>
</evidence>
<evidence type="ECO:0000313" key="11">
    <source>
        <dbReference type="EMBL" id="WXA93021.1"/>
    </source>
</evidence>
<dbReference type="PANTHER" id="PTHR13285:SF23">
    <property type="entry name" value="TEICHOIC ACID D-ALANYLTRANSFERASE"/>
    <property type="match status" value="1"/>
</dbReference>
<keyword evidence="3 9" id="KW-1003">Cell membrane</keyword>
<evidence type="ECO:0000256" key="9">
    <source>
        <dbReference type="PIRNR" id="PIRNR016636"/>
    </source>
</evidence>